<keyword evidence="1" id="KW-1133">Transmembrane helix</keyword>
<accession>A0A8H3M538</accession>
<dbReference type="AlphaFoldDB" id="A0A8H3M538"/>
<organism evidence="2 3">
    <name type="scientific">Rhizophagus clarus</name>
    <dbReference type="NCBI Taxonomy" id="94130"/>
    <lineage>
        <taxon>Eukaryota</taxon>
        <taxon>Fungi</taxon>
        <taxon>Fungi incertae sedis</taxon>
        <taxon>Mucoromycota</taxon>
        <taxon>Glomeromycotina</taxon>
        <taxon>Glomeromycetes</taxon>
        <taxon>Glomerales</taxon>
        <taxon>Glomeraceae</taxon>
        <taxon>Rhizophagus</taxon>
    </lineage>
</organism>
<evidence type="ECO:0000313" key="3">
    <source>
        <dbReference type="Proteomes" id="UP000615446"/>
    </source>
</evidence>
<evidence type="ECO:0008006" key="4">
    <source>
        <dbReference type="Google" id="ProtNLM"/>
    </source>
</evidence>
<evidence type="ECO:0000256" key="1">
    <source>
        <dbReference type="SAM" id="Phobius"/>
    </source>
</evidence>
<dbReference type="Proteomes" id="UP000615446">
    <property type="component" value="Unassembled WGS sequence"/>
</dbReference>
<dbReference type="EMBL" id="BLAL01000261">
    <property type="protein sequence ID" value="GES97905.1"/>
    <property type="molecule type" value="Genomic_DNA"/>
</dbReference>
<dbReference type="InterPro" id="IPR012337">
    <property type="entry name" value="RNaseH-like_sf"/>
</dbReference>
<sequence>MCIVKFQDKTLCIGRYIPRHRLCLLPIAKSSEEGQLIYKEWEKICIVDIDLHTTFMTRDITSIAAYHDISILSDNINISFTSPSKSTALRIFGKHMEKDETLNYYIDGFLQIRHLNNSMSHYVEDSVMSDMGARVYITLRDNTEITVFSRLAYWLLSTKAELVAIFLALLTVSEGITVAIYMDSQCAILAINNWNQE</sequence>
<reference evidence="2" key="1">
    <citation type="submission" date="2019-10" db="EMBL/GenBank/DDBJ databases">
        <title>Conservation and host-specific expression of non-tandemly repeated heterogenous ribosome RNA gene in arbuscular mycorrhizal fungi.</title>
        <authorList>
            <person name="Maeda T."/>
            <person name="Kobayashi Y."/>
            <person name="Nakagawa T."/>
            <person name="Ezawa T."/>
            <person name="Yamaguchi K."/>
            <person name="Bino T."/>
            <person name="Nishimoto Y."/>
            <person name="Shigenobu S."/>
            <person name="Kawaguchi M."/>
        </authorList>
    </citation>
    <scope>NUCLEOTIDE SEQUENCE</scope>
    <source>
        <strain evidence="2">HR1</strain>
    </source>
</reference>
<name>A0A8H3M538_9GLOM</name>
<dbReference type="GO" id="GO:0003676">
    <property type="term" value="F:nucleic acid binding"/>
    <property type="evidence" value="ECO:0007669"/>
    <property type="project" value="InterPro"/>
</dbReference>
<gene>
    <name evidence="2" type="ORF">RCL2_002447400</name>
</gene>
<keyword evidence="1" id="KW-0812">Transmembrane</keyword>
<dbReference type="InterPro" id="IPR036397">
    <property type="entry name" value="RNaseH_sf"/>
</dbReference>
<dbReference type="SUPFAM" id="SSF53098">
    <property type="entry name" value="Ribonuclease H-like"/>
    <property type="match status" value="1"/>
</dbReference>
<feature type="transmembrane region" description="Helical" evidence="1">
    <location>
        <begin position="162"/>
        <end position="182"/>
    </location>
</feature>
<proteinExistence type="predicted"/>
<protein>
    <recommendedName>
        <fullName evidence="4">RNase H type-1 domain-containing protein</fullName>
    </recommendedName>
</protein>
<comment type="caution">
    <text evidence="2">The sequence shown here is derived from an EMBL/GenBank/DDBJ whole genome shotgun (WGS) entry which is preliminary data.</text>
</comment>
<keyword evidence="1" id="KW-0472">Membrane</keyword>
<evidence type="ECO:0000313" key="2">
    <source>
        <dbReference type="EMBL" id="GES97905.1"/>
    </source>
</evidence>
<dbReference type="Gene3D" id="3.30.420.10">
    <property type="entry name" value="Ribonuclease H-like superfamily/Ribonuclease H"/>
    <property type="match status" value="1"/>
</dbReference>